<evidence type="ECO:0000313" key="1">
    <source>
        <dbReference type="EMBL" id="GAV73694.1"/>
    </source>
</evidence>
<proteinExistence type="predicted"/>
<sequence>MVHPLVTHRLLEAGFELKVNSDRGRYTVDTSDDWWKRMIDENGKVKKFRTRGIHPELEDKLKTMFSSVLTSGAFAYAHSSCTNYTGDANALEGSSDSHDSDLNVSGEDIDITQPLIKLLIAKVE</sequence>
<dbReference type="AlphaFoldDB" id="A0A1Q3C0A2"/>
<dbReference type="InParanoid" id="A0A1Q3C0A2"/>
<gene>
    <name evidence="1" type="ORF">CFOL_v3_17177</name>
</gene>
<name>A0A1Q3C0A2_CEPFO</name>
<keyword evidence="2" id="KW-1185">Reference proteome</keyword>
<organism evidence="1 2">
    <name type="scientific">Cephalotus follicularis</name>
    <name type="common">Albany pitcher plant</name>
    <dbReference type="NCBI Taxonomy" id="3775"/>
    <lineage>
        <taxon>Eukaryota</taxon>
        <taxon>Viridiplantae</taxon>
        <taxon>Streptophyta</taxon>
        <taxon>Embryophyta</taxon>
        <taxon>Tracheophyta</taxon>
        <taxon>Spermatophyta</taxon>
        <taxon>Magnoliopsida</taxon>
        <taxon>eudicotyledons</taxon>
        <taxon>Gunneridae</taxon>
        <taxon>Pentapetalae</taxon>
        <taxon>rosids</taxon>
        <taxon>fabids</taxon>
        <taxon>Oxalidales</taxon>
        <taxon>Cephalotaceae</taxon>
        <taxon>Cephalotus</taxon>
    </lineage>
</organism>
<dbReference type="EMBL" id="BDDD01001134">
    <property type="protein sequence ID" value="GAV73694.1"/>
    <property type="molecule type" value="Genomic_DNA"/>
</dbReference>
<protein>
    <submittedName>
        <fullName evidence="1">Uncharacterized protein</fullName>
    </submittedName>
</protein>
<reference evidence="2" key="1">
    <citation type="submission" date="2016-04" db="EMBL/GenBank/DDBJ databases">
        <title>Cephalotus genome sequencing.</title>
        <authorList>
            <person name="Fukushima K."/>
            <person name="Hasebe M."/>
            <person name="Fang X."/>
        </authorList>
    </citation>
    <scope>NUCLEOTIDE SEQUENCE [LARGE SCALE GENOMIC DNA]</scope>
    <source>
        <strain evidence="2">cv. St1</strain>
    </source>
</reference>
<dbReference type="Proteomes" id="UP000187406">
    <property type="component" value="Unassembled WGS sequence"/>
</dbReference>
<accession>A0A1Q3C0A2</accession>
<comment type="caution">
    <text evidence="1">The sequence shown here is derived from an EMBL/GenBank/DDBJ whole genome shotgun (WGS) entry which is preliminary data.</text>
</comment>
<evidence type="ECO:0000313" key="2">
    <source>
        <dbReference type="Proteomes" id="UP000187406"/>
    </source>
</evidence>